<dbReference type="AlphaFoldDB" id="A0A653AHF1"/>
<dbReference type="SUPFAM" id="SSF51735">
    <property type="entry name" value="NAD(P)-binding Rossmann-fold domains"/>
    <property type="match status" value="1"/>
</dbReference>
<accession>A0A653AHF1</accession>
<gene>
    <name evidence="2" type="ORF">TRIP_B50247</name>
</gene>
<dbReference type="PANTHER" id="PTHR43313:SF1">
    <property type="entry name" value="3BETA-HYDROXYSTEROID DEHYDROGENASE DHS-16"/>
    <property type="match status" value="1"/>
</dbReference>
<dbReference type="Gene3D" id="3.40.50.720">
    <property type="entry name" value="NAD(P)-binding Rossmann-like Domain"/>
    <property type="match status" value="1"/>
</dbReference>
<name>A0A653AHF1_UNCDX</name>
<protein>
    <submittedName>
        <fullName evidence="2">Retinol dehydrogenase</fullName>
        <ecNumber evidence="2">1.1.1.105</ecNumber>
    </submittedName>
</protein>
<dbReference type="CDD" id="cd05374">
    <property type="entry name" value="17beta-HSD-like_SDR_c"/>
    <property type="match status" value="1"/>
</dbReference>
<dbReference type="Pfam" id="PF00106">
    <property type="entry name" value="adh_short"/>
    <property type="match status" value="1"/>
</dbReference>
<dbReference type="EC" id="1.1.1.105" evidence="2"/>
<reference evidence="2" key="1">
    <citation type="submission" date="2018-07" db="EMBL/GenBank/DDBJ databases">
        <authorList>
            <consortium name="Genoscope - CEA"/>
            <person name="William W."/>
        </authorList>
    </citation>
    <scope>NUCLEOTIDE SEQUENCE</scope>
    <source>
        <strain evidence="2">IK1</strain>
    </source>
</reference>
<dbReference type="PRINTS" id="PR00080">
    <property type="entry name" value="SDRFAMILY"/>
</dbReference>
<dbReference type="GO" id="GO:0008202">
    <property type="term" value="P:steroid metabolic process"/>
    <property type="evidence" value="ECO:0007669"/>
    <property type="project" value="TreeGrafter"/>
</dbReference>
<dbReference type="GO" id="GO:0004745">
    <property type="term" value="F:all-trans-retinol dehydrogenase (NAD+) activity"/>
    <property type="evidence" value="ECO:0007669"/>
    <property type="project" value="UniProtKB-EC"/>
</dbReference>
<proteinExistence type="inferred from homology"/>
<evidence type="ECO:0000313" key="2">
    <source>
        <dbReference type="EMBL" id="VBB47321.1"/>
    </source>
</evidence>
<dbReference type="InterPro" id="IPR036291">
    <property type="entry name" value="NAD(P)-bd_dom_sf"/>
</dbReference>
<dbReference type="PRINTS" id="PR00081">
    <property type="entry name" value="GDHRDH"/>
</dbReference>
<organism evidence="2">
    <name type="scientific">Uncultured Desulfatiglans sp</name>
    <dbReference type="NCBI Taxonomy" id="1748965"/>
    <lineage>
        <taxon>Bacteria</taxon>
        <taxon>Pseudomonadati</taxon>
        <taxon>Thermodesulfobacteriota</taxon>
        <taxon>Desulfobacteria</taxon>
        <taxon>Desulfatiglandales</taxon>
        <taxon>Desulfatiglandaceae</taxon>
        <taxon>Desulfatiglans</taxon>
        <taxon>environmental samples</taxon>
    </lineage>
</organism>
<evidence type="ECO:0000256" key="1">
    <source>
        <dbReference type="RuleBase" id="RU000363"/>
    </source>
</evidence>
<sequence length="291" mass="32321">MVSDRMKGAVLVTGASSGIGKACALLFNEKGYAVYAGVRTREAEMRLGRETKGSVEPILLDITCRDHIERVARLMEKSTGQPHGIRAVVNNAGIVLGGPLEYLPLQHLRRILEVNVLGQIAIIQAFLPMLRRTGGRIVNIGSPSGFLAPPFLGPYAASKFALEAATDALRREVDASGVQVSLIEPGAVETGVWDKSMKEAELWEKSFPREAKQRYSSRMQNVWALMSRLREKAMPPEKVARVVLRAVESGHPKPRYFVGFDAWLQCLLARFCPVFLTDRLLNGWMFSRSWK</sequence>
<dbReference type="EMBL" id="UPXX01000032">
    <property type="protein sequence ID" value="VBB47321.1"/>
    <property type="molecule type" value="Genomic_DNA"/>
</dbReference>
<dbReference type="PANTHER" id="PTHR43313">
    <property type="entry name" value="SHORT-CHAIN DEHYDROGENASE/REDUCTASE FAMILY 9C"/>
    <property type="match status" value="1"/>
</dbReference>
<keyword evidence="2" id="KW-0560">Oxidoreductase</keyword>
<dbReference type="InterPro" id="IPR002347">
    <property type="entry name" value="SDR_fam"/>
</dbReference>
<comment type="similarity">
    <text evidence="1">Belongs to the short-chain dehydrogenases/reductases (SDR) family.</text>
</comment>